<dbReference type="EMBL" id="JBHSGD010000004">
    <property type="protein sequence ID" value="MFC4651958.1"/>
    <property type="molecule type" value="Genomic_DNA"/>
</dbReference>
<comment type="similarity">
    <text evidence="1">Belongs to the LytR/CpsA/Psr (LCP) family.</text>
</comment>
<dbReference type="PANTHER" id="PTHR33392">
    <property type="entry name" value="POLYISOPRENYL-TEICHOIC ACID--PEPTIDOGLYCAN TEICHOIC ACID TRANSFERASE TAGU"/>
    <property type="match status" value="1"/>
</dbReference>
<feature type="region of interest" description="Disordered" evidence="2">
    <location>
        <begin position="401"/>
        <end position="469"/>
    </location>
</feature>
<keyword evidence="5" id="KW-1185">Reference proteome</keyword>
<sequence length="469" mass="49856">MKLWIKTLLMMAGIILLTVGAAATYLFTVSSSTVKTLKTTYTDVGKGNTAKTIKATKPLTILLMGVDTGGEGRGTATSWNGNSDSQIVMTLNPETDTTTMVSMERDTMTNILNADGNVAYPGEPQKMNAAYPMGYNAGGKSKGLETAVAYSMKTISEQSGINIDNFVTMNFDGLINLVDAVGGIDVNNDSGKTLYIYNTEPEYTATVPPGEQHINGEQALVFARDRDHLPNGDYGRAAHQREVLSALMKKILALDNITQYQKFLNEASKDFRTNIPITTSTLTSLLGYKDCFKKVVSVQYQGIGSMVNGVSYQFMPTNIYLAVQNAMLKSLGQPTITSINNNIITYESYFGADTTSTYYLPSATVTANGKVITYGIDTSGNFVKVNSANSGTYVSANGGSVGASDADTNSSTSASSTQTTTDTGTGDGTSSDYGSSSTYDNSNSTDTNSYSSYGTGTDTTTQDGTYTGQ</sequence>
<accession>A0ABV9JAY6</accession>
<dbReference type="Gene3D" id="3.40.630.190">
    <property type="entry name" value="LCP protein"/>
    <property type="match status" value="1"/>
</dbReference>
<comment type="caution">
    <text evidence="4">The sequence shown here is derived from an EMBL/GenBank/DDBJ whole genome shotgun (WGS) entry which is preliminary data.</text>
</comment>
<evidence type="ECO:0000259" key="3">
    <source>
        <dbReference type="Pfam" id="PF03816"/>
    </source>
</evidence>
<gene>
    <name evidence="4" type="ORF">ACFO26_03475</name>
</gene>
<name>A0ABV9JAY6_9LACT</name>
<evidence type="ECO:0000313" key="5">
    <source>
        <dbReference type="Proteomes" id="UP001595987"/>
    </source>
</evidence>
<protein>
    <submittedName>
        <fullName evidence="4">LCP family protein</fullName>
    </submittedName>
</protein>
<organism evidence="4 5">
    <name type="scientific">Lactococcus nasutitermitis</name>
    <dbReference type="NCBI Taxonomy" id="1652957"/>
    <lineage>
        <taxon>Bacteria</taxon>
        <taxon>Bacillati</taxon>
        <taxon>Bacillota</taxon>
        <taxon>Bacilli</taxon>
        <taxon>Lactobacillales</taxon>
        <taxon>Streptococcaceae</taxon>
        <taxon>Lactococcus</taxon>
    </lineage>
</organism>
<evidence type="ECO:0000256" key="1">
    <source>
        <dbReference type="ARBA" id="ARBA00006068"/>
    </source>
</evidence>
<proteinExistence type="inferred from homology"/>
<feature type="compositionally biased region" description="Low complexity" evidence="2">
    <location>
        <begin position="402"/>
        <end position="469"/>
    </location>
</feature>
<dbReference type="Pfam" id="PF03816">
    <property type="entry name" value="LytR_cpsA_psr"/>
    <property type="match status" value="1"/>
</dbReference>
<feature type="domain" description="Cell envelope-related transcriptional attenuator" evidence="3">
    <location>
        <begin position="82"/>
        <end position="251"/>
    </location>
</feature>
<evidence type="ECO:0000256" key="2">
    <source>
        <dbReference type="SAM" id="MobiDB-lite"/>
    </source>
</evidence>
<dbReference type="InterPro" id="IPR050922">
    <property type="entry name" value="LytR/CpsA/Psr_CW_biosynth"/>
</dbReference>
<dbReference type="InterPro" id="IPR004474">
    <property type="entry name" value="LytR_CpsA_psr"/>
</dbReference>
<dbReference type="NCBIfam" id="TIGR00350">
    <property type="entry name" value="lytR_cpsA_psr"/>
    <property type="match status" value="1"/>
</dbReference>
<evidence type="ECO:0000313" key="4">
    <source>
        <dbReference type="EMBL" id="MFC4651958.1"/>
    </source>
</evidence>
<dbReference type="Proteomes" id="UP001595987">
    <property type="component" value="Unassembled WGS sequence"/>
</dbReference>
<reference evidence="5" key="1">
    <citation type="journal article" date="2019" name="Int. J. Syst. Evol. Microbiol.">
        <title>The Global Catalogue of Microorganisms (GCM) 10K type strain sequencing project: providing services to taxonomists for standard genome sequencing and annotation.</title>
        <authorList>
            <consortium name="The Broad Institute Genomics Platform"/>
            <consortium name="The Broad Institute Genome Sequencing Center for Infectious Disease"/>
            <person name="Wu L."/>
            <person name="Ma J."/>
        </authorList>
    </citation>
    <scope>NUCLEOTIDE SEQUENCE [LARGE SCALE GENOMIC DNA]</scope>
    <source>
        <strain evidence="5">CCUG 63287</strain>
    </source>
</reference>
<dbReference type="PANTHER" id="PTHR33392:SF6">
    <property type="entry name" value="POLYISOPRENYL-TEICHOIC ACID--PEPTIDOGLYCAN TEICHOIC ACID TRANSFERASE TAGU"/>
    <property type="match status" value="1"/>
</dbReference>
<dbReference type="RefSeq" id="WP_213533671.1">
    <property type="nucleotide sequence ID" value="NZ_BOVQ01000002.1"/>
</dbReference>